<dbReference type="STRING" id="1073090.A0A1L9SSA1"/>
<reference evidence="4" key="1">
    <citation type="journal article" date="2017" name="Genome Biol.">
        <title>Comparative genomics reveals high biological diversity and specific adaptations in the industrially and medically important fungal genus Aspergillus.</title>
        <authorList>
            <person name="de Vries R.P."/>
            <person name="Riley R."/>
            <person name="Wiebenga A."/>
            <person name="Aguilar-Osorio G."/>
            <person name="Amillis S."/>
            <person name="Uchima C.A."/>
            <person name="Anderluh G."/>
            <person name="Asadollahi M."/>
            <person name="Askin M."/>
            <person name="Barry K."/>
            <person name="Battaglia E."/>
            <person name="Bayram O."/>
            <person name="Benocci T."/>
            <person name="Braus-Stromeyer S.A."/>
            <person name="Caldana C."/>
            <person name="Canovas D."/>
            <person name="Cerqueira G.C."/>
            <person name="Chen F."/>
            <person name="Chen W."/>
            <person name="Choi C."/>
            <person name="Clum A."/>
            <person name="Dos Santos R.A."/>
            <person name="Damasio A.R."/>
            <person name="Diallinas G."/>
            <person name="Emri T."/>
            <person name="Fekete E."/>
            <person name="Flipphi M."/>
            <person name="Freyberg S."/>
            <person name="Gallo A."/>
            <person name="Gournas C."/>
            <person name="Habgood R."/>
            <person name="Hainaut M."/>
            <person name="Harispe M.L."/>
            <person name="Henrissat B."/>
            <person name="Hilden K.S."/>
            <person name="Hope R."/>
            <person name="Hossain A."/>
            <person name="Karabika E."/>
            <person name="Karaffa L."/>
            <person name="Karanyi Z."/>
            <person name="Krasevec N."/>
            <person name="Kuo A."/>
            <person name="Kusch H."/>
            <person name="LaButti K."/>
            <person name="Lagendijk E.L."/>
            <person name="Lapidus A."/>
            <person name="Levasseur A."/>
            <person name="Lindquist E."/>
            <person name="Lipzen A."/>
            <person name="Logrieco A.F."/>
            <person name="MacCabe A."/>
            <person name="Maekelae M.R."/>
            <person name="Malavazi I."/>
            <person name="Melin P."/>
            <person name="Meyer V."/>
            <person name="Mielnichuk N."/>
            <person name="Miskei M."/>
            <person name="Molnar A.P."/>
            <person name="Mule G."/>
            <person name="Ngan C.Y."/>
            <person name="Orejas M."/>
            <person name="Orosz E."/>
            <person name="Ouedraogo J.P."/>
            <person name="Overkamp K.M."/>
            <person name="Park H.-S."/>
            <person name="Perrone G."/>
            <person name="Piumi F."/>
            <person name="Punt P.J."/>
            <person name="Ram A.F."/>
            <person name="Ramon A."/>
            <person name="Rauscher S."/>
            <person name="Record E."/>
            <person name="Riano-Pachon D.M."/>
            <person name="Robert V."/>
            <person name="Roehrig J."/>
            <person name="Ruller R."/>
            <person name="Salamov A."/>
            <person name="Salih N.S."/>
            <person name="Samson R.A."/>
            <person name="Sandor E."/>
            <person name="Sanguinetti M."/>
            <person name="Schuetze T."/>
            <person name="Sepcic K."/>
            <person name="Shelest E."/>
            <person name="Sherlock G."/>
            <person name="Sophianopoulou V."/>
            <person name="Squina F.M."/>
            <person name="Sun H."/>
            <person name="Susca A."/>
            <person name="Todd R.B."/>
            <person name="Tsang A."/>
            <person name="Unkles S.E."/>
            <person name="van de Wiele N."/>
            <person name="van Rossen-Uffink D."/>
            <person name="Oliveira J.V."/>
            <person name="Vesth T.C."/>
            <person name="Visser J."/>
            <person name="Yu J.-H."/>
            <person name="Zhou M."/>
            <person name="Andersen M.R."/>
            <person name="Archer D.B."/>
            <person name="Baker S.E."/>
            <person name="Benoit I."/>
            <person name="Brakhage A.A."/>
            <person name="Braus G.H."/>
            <person name="Fischer R."/>
            <person name="Frisvad J.C."/>
            <person name="Goldman G.H."/>
            <person name="Houbraken J."/>
            <person name="Oakley B."/>
            <person name="Pocsi I."/>
            <person name="Scazzocchio C."/>
            <person name="Seiboth B."/>
            <person name="vanKuyk P.A."/>
            <person name="Wortman J."/>
            <person name="Dyer P.S."/>
            <person name="Grigoriev I.V."/>
        </authorList>
    </citation>
    <scope>NUCLEOTIDE SEQUENCE [LARGE SCALE GENOMIC DNA]</scope>
    <source>
        <strain evidence="4">CBS 506.65</strain>
    </source>
</reference>
<dbReference type="GeneID" id="34615198"/>
<proteinExistence type="predicted"/>
<protein>
    <recommendedName>
        <fullName evidence="2">Sfi1 spindle body domain-containing protein</fullName>
    </recommendedName>
</protein>
<feature type="compositionally biased region" description="Basic and acidic residues" evidence="1">
    <location>
        <begin position="119"/>
        <end position="128"/>
    </location>
</feature>
<organism evidence="3 4">
    <name type="scientific">Penicilliopsis zonata CBS 506.65</name>
    <dbReference type="NCBI Taxonomy" id="1073090"/>
    <lineage>
        <taxon>Eukaryota</taxon>
        <taxon>Fungi</taxon>
        <taxon>Dikarya</taxon>
        <taxon>Ascomycota</taxon>
        <taxon>Pezizomycotina</taxon>
        <taxon>Eurotiomycetes</taxon>
        <taxon>Eurotiomycetidae</taxon>
        <taxon>Eurotiales</taxon>
        <taxon>Aspergillaceae</taxon>
        <taxon>Penicilliopsis</taxon>
    </lineage>
</organism>
<feature type="region of interest" description="Disordered" evidence="1">
    <location>
        <begin position="946"/>
        <end position="973"/>
    </location>
</feature>
<feature type="region of interest" description="Disordered" evidence="1">
    <location>
        <begin position="109"/>
        <end position="142"/>
    </location>
</feature>
<feature type="compositionally biased region" description="Basic and acidic residues" evidence="1">
    <location>
        <begin position="241"/>
        <end position="252"/>
    </location>
</feature>
<evidence type="ECO:0000313" key="3">
    <source>
        <dbReference type="EMBL" id="OJJ49981.1"/>
    </source>
</evidence>
<feature type="region of interest" description="Disordered" evidence="1">
    <location>
        <begin position="1050"/>
        <end position="1101"/>
    </location>
</feature>
<dbReference type="Proteomes" id="UP000184188">
    <property type="component" value="Unassembled WGS sequence"/>
</dbReference>
<dbReference type="InterPro" id="IPR013665">
    <property type="entry name" value="Sfi1_dom"/>
</dbReference>
<dbReference type="VEuPathDB" id="FungiDB:ASPZODRAFT_58004"/>
<dbReference type="Pfam" id="PF08457">
    <property type="entry name" value="Sfi1"/>
    <property type="match status" value="1"/>
</dbReference>
<feature type="compositionally biased region" description="Polar residues" evidence="1">
    <location>
        <begin position="1050"/>
        <end position="1062"/>
    </location>
</feature>
<sequence>MPPISPPRGAVSYDNPQLTDQDVGALYQIVTRAGDHPDAERLPFRALFESYDQFLEEHGAAVDQGQVCLRFLFKMGRKGFEGRTLFEKFESALGQMGIVLDFDGVGEAGGNETMTTSREQWDRWHEEDATQENISTHRTPRRRASFNSMYDVGEDMTQRSFVNRPSSRSSMSRLQMGKPQFSDTRGSPQQTLRSRPQSPDRTQLLAQFLEAGRRLMNRMGSSSSEKKRRSQEQKLPNGHPAKADFKRIHSDRAAAAASWHESRSRSISDDSGEDDTDSSQAVSSAESHASASFEKQPPPPEMLYRPSPSDLLRDASTFNMYRQRAINRKILTQWMKKAVQAQQTHRNMEVVAINRDRAHLLRDAYEVWLEMIQKRREAARTERFFHHLEIRAARARDLYLMTKAFTHWAQLTSDEVARTDAARRRVLGVKYFNAWREITAVNELKAQRFALRRPFNAWRKKTHQIKAQEANAITLRETKLVNEKYWQWFWHLCDRRAPRWYDYCLKKRSLISWLRKFRTNRERFQEMEIRDKQYLLESGIQAWSQRYQAVTSANEHATSMRRQKLLRQSLGGWTTESRLAPAESRVADMVDGRLAHSALRQWSLRAQMLEQAQEIDRARLLRDAWTTWNDLLRCQALGARIQERMKMEAMYKWVLAERCRLMQRIRDQRITREVFSRFVSNIRGTYSRLLHNVDLHEDRQTEELLRSKFAIWRGQVARQRQREYAALEFYSSRLQPESFVIWKAKHQQLTEMEEWARRAHFYFLMMRVTKRWHQATQESSKRRRQDAYAKVRRRIKVTMASNALISWQSKTLHVLDLEQQAIEVCRHTTLNTSSRILHRWHQKTAQRVHDARAADGHYARQVAYEQLTRLAEVLVEHRARTDQADALYRMHVLSVSGAQLRKLSLRVFQVNSTAETADSMRDRTMRKHARSMFRLWSEKARLQIEARDSPGLTPTPAREYGMESTSQTASASAEPSSIFDPWYQVETPFKFSDLANTSPAKPPAGLFATPNYMTSPSKRAARARALARISTTPATPLYTPFASRLLQANSTAVSSPQIPPTTASHRRGRSGRGSALGASVRFVDVEPQSPTDGRKSSSRRT</sequence>
<dbReference type="EMBL" id="KV878337">
    <property type="protein sequence ID" value="OJJ49981.1"/>
    <property type="molecule type" value="Genomic_DNA"/>
</dbReference>
<feature type="region of interest" description="Disordered" evidence="1">
    <location>
        <begin position="218"/>
        <end position="309"/>
    </location>
</feature>
<dbReference type="AlphaFoldDB" id="A0A1L9SSA1"/>
<dbReference type="RefSeq" id="XP_022584491.1">
    <property type="nucleotide sequence ID" value="XM_022728734.1"/>
</dbReference>
<name>A0A1L9SSA1_9EURO</name>
<gene>
    <name evidence="3" type="ORF">ASPZODRAFT_58004</name>
</gene>
<feature type="domain" description="Sfi1 spindle body" evidence="2">
    <location>
        <begin position="372"/>
        <end position="940"/>
    </location>
</feature>
<feature type="compositionally biased region" description="Low complexity" evidence="1">
    <location>
        <begin position="963"/>
        <end position="973"/>
    </location>
</feature>
<evidence type="ECO:0000259" key="2">
    <source>
        <dbReference type="Pfam" id="PF08457"/>
    </source>
</evidence>
<accession>A0A1L9SSA1</accession>
<feature type="region of interest" description="Disordered" evidence="1">
    <location>
        <begin position="155"/>
        <end position="202"/>
    </location>
</feature>
<feature type="compositionally biased region" description="Polar residues" evidence="1">
    <location>
        <begin position="181"/>
        <end position="202"/>
    </location>
</feature>
<keyword evidence="4" id="KW-1185">Reference proteome</keyword>
<evidence type="ECO:0000313" key="4">
    <source>
        <dbReference type="Proteomes" id="UP000184188"/>
    </source>
</evidence>
<feature type="compositionally biased region" description="Polar residues" evidence="1">
    <location>
        <begin position="158"/>
        <end position="173"/>
    </location>
</feature>
<feature type="compositionally biased region" description="Low complexity" evidence="1">
    <location>
        <begin position="278"/>
        <end position="292"/>
    </location>
</feature>
<evidence type="ECO:0000256" key="1">
    <source>
        <dbReference type="SAM" id="MobiDB-lite"/>
    </source>
</evidence>
<dbReference type="OrthoDB" id="5215300at2759"/>